<feature type="domain" description="FAS1" evidence="18">
    <location>
        <begin position="575"/>
        <end position="713"/>
    </location>
</feature>
<keyword evidence="5" id="KW-0832">Ubl conjugation</keyword>
<dbReference type="SMART" id="SM00355">
    <property type="entry name" value="ZnF_C2H2"/>
    <property type="match status" value="2"/>
</dbReference>
<reference evidence="21" key="1">
    <citation type="submission" date="2025-08" db="UniProtKB">
        <authorList>
            <consortium name="RefSeq"/>
        </authorList>
    </citation>
    <scope>IDENTIFICATION</scope>
    <source>
        <tissue evidence="21">Testes</tissue>
    </source>
</reference>
<evidence type="ECO:0000256" key="2">
    <source>
        <dbReference type="ARBA" id="ARBA00017229"/>
    </source>
</evidence>
<evidence type="ECO:0000256" key="5">
    <source>
        <dbReference type="ARBA" id="ARBA00022843"/>
    </source>
</evidence>
<keyword evidence="3" id="KW-0678">Repressor</keyword>
<dbReference type="PANTHER" id="PTHR15499">
    <property type="entry name" value="HMG BOX-CONTAINING PROTEIN 1"/>
    <property type="match status" value="1"/>
</dbReference>
<evidence type="ECO:0000256" key="15">
    <source>
        <dbReference type="SAM" id="MobiDB-lite"/>
    </source>
</evidence>
<comment type="function">
    <text evidence="10">Transcriptional repressor that binds to the promoter region of target genes. Plays a role in the regulation of the cell cycle and of the Wnt pathway. Binds preferentially to the sequence 5'-TTCATTCATTCA-3'. Binding to the histone H1.0 promoter is enhanced by interaction with RB1. Disrupts the interaction between DNA and TCF4.</text>
</comment>
<feature type="region of interest" description="Disordered" evidence="15">
    <location>
        <begin position="448"/>
        <end position="477"/>
    </location>
</feature>
<dbReference type="InterPro" id="IPR036378">
    <property type="entry name" value="FAS1_dom_sf"/>
</dbReference>
<dbReference type="PROSITE" id="PS00028">
    <property type="entry name" value="ZINC_FINGER_C2H2_1"/>
    <property type="match status" value="1"/>
</dbReference>
<keyword evidence="8" id="KW-0804">Transcription</keyword>
<evidence type="ECO:0000313" key="21">
    <source>
        <dbReference type="RefSeq" id="XP_002739523.1"/>
    </source>
</evidence>
<keyword evidence="20" id="KW-1185">Reference proteome</keyword>
<accession>A0ABM0GXI2</accession>
<feature type="domain" description="AXH" evidence="19">
    <location>
        <begin position="265"/>
        <end position="417"/>
    </location>
</feature>
<dbReference type="PROSITE" id="PS51148">
    <property type="entry name" value="AXH"/>
    <property type="match status" value="1"/>
</dbReference>
<sequence length="852" mass="95528">MASVVKSRQHTKTEKMQQFTQSQELSPQKLLRCPTEGCDKVLGSSPGLRYHMKTHEEARPYLCRKCSKTFKSSNGLKYHLEKTRCEDNSAVLHTDMTSVNCVVTPTKHGPNINEINNSAAMETPKRSKFIPSALTIDTDSSLYAEPSSLLNNNHSPYNDIQDVDVTEPSNTNWLTELAIIATSPQSPLLQKCSFRRSPILTIEKSLHSYAKPPRSPSPPPLIGHNELFSTPPCKHTMSHEDEARVTSSSPFPASPKVNESSSGTWSHSWPTAVWQCFMKGTKVHFTAGARTEWRLAEEIGNNEMLAAQANQQQDCEGRGQSSLSGYAANGLRLVQIEEKSAGDNNNDSVLVLTLNPDLPDQPNLVVECALDHPFFVKEKGWSSYNPCLTVVKYGIPCCELESGDVCLSPSHPEAISFQDSEVFESFRSFDFTPMDSSAVLALSSMAKHRRDLEMSPKSPTKNPSSPSRQKKYKAEPTRGKRPMNAFMLFAKKFRVEYTQLYPGKDNRAISVILGDRWKKMKVEERRVFAQEAKVLAEEHKKIHPDCWKRKRSSSNSLRKHDRLMLNPLHWPPPPPTKDVLQMAEEWGATTYVDFVRKSGLDKTLYNGTGPFTIFAPFNEAFANLDPVLSHQLETNKTFLRELLLYHTVNARVVDDDLRVNDRLFPTMLTGTNIRSALYIEGTKVGVWTVSGVMMQYGDVNATNGILQGLMGIMYPIPMLNIYEYLQKDVNFTFMKKVIDVAGLNAMFTEGAYTLFAPVDAVFEKLPKEQIDVILSNTSFARHVVYNHVINGTVYSAGFFNDQPMPNMNGKDLDFYTGQFKSGELTVNGTLVIQRDLQVTTGVIHSIDGILLP</sequence>
<dbReference type="InterPro" id="IPR039655">
    <property type="entry name" value="HBP1"/>
</dbReference>
<evidence type="ECO:0000259" key="18">
    <source>
        <dbReference type="PROSITE" id="PS50213"/>
    </source>
</evidence>
<keyword evidence="9 14" id="KW-0539">Nucleus</keyword>
<dbReference type="Gene3D" id="2.30.180.10">
    <property type="entry name" value="FAS1 domain"/>
    <property type="match status" value="2"/>
</dbReference>
<dbReference type="SUPFAM" id="SSF82153">
    <property type="entry name" value="FAS1 domain"/>
    <property type="match status" value="2"/>
</dbReference>
<evidence type="ECO:0000313" key="20">
    <source>
        <dbReference type="Proteomes" id="UP000694865"/>
    </source>
</evidence>
<dbReference type="SUPFAM" id="SSF102031">
    <property type="entry name" value="AXH domain"/>
    <property type="match status" value="1"/>
</dbReference>
<keyword evidence="4" id="KW-0879">Wnt signaling pathway</keyword>
<evidence type="ECO:0000256" key="4">
    <source>
        <dbReference type="ARBA" id="ARBA00022687"/>
    </source>
</evidence>
<dbReference type="Proteomes" id="UP000694865">
    <property type="component" value="Unplaced"/>
</dbReference>
<dbReference type="InterPro" id="IPR036910">
    <property type="entry name" value="HMG_box_dom_sf"/>
</dbReference>
<protein>
    <recommendedName>
        <fullName evidence="2">HMG box-containing protein 1</fullName>
    </recommendedName>
    <alternativeName>
        <fullName evidence="12">HMG box transcription factor 1</fullName>
    </alternativeName>
    <alternativeName>
        <fullName evidence="11">High mobility group box transcription factor 1</fullName>
    </alternativeName>
</protein>
<feature type="domain" description="FAS1" evidence="18">
    <location>
        <begin position="718"/>
        <end position="850"/>
    </location>
</feature>
<evidence type="ECO:0000256" key="3">
    <source>
        <dbReference type="ARBA" id="ARBA00022491"/>
    </source>
</evidence>
<dbReference type="SMART" id="SM00536">
    <property type="entry name" value="AXH"/>
    <property type="match status" value="1"/>
</dbReference>
<evidence type="ECO:0000256" key="6">
    <source>
        <dbReference type="ARBA" id="ARBA00023015"/>
    </source>
</evidence>
<evidence type="ECO:0000256" key="8">
    <source>
        <dbReference type="ARBA" id="ARBA00023163"/>
    </source>
</evidence>
<keyword evidence="13" id="KW-0479">Metal-binding</keyword>
<feature type="domain" description="C2H2-type" evidence="17">
    <location>
        <begin position="31"/>
        <end position="60"/>
    </location>
</feature>
<evidence type="ECO:0000259" key="19">
    <source>
        <dbReference type="PROSITE" id="PS51148"/>
    </source>
</evidence>
<dbReference type="GeneID" id="100375095"/>
<feature type="compositionally biased region" description="Low complexity" evidence="15">
    <location>
        <begin position="455"/>
        <end position="467"/>
    </location>
</feature>
<keyword evidence="13" id="KW-0863">Zinc-finger</keyword>
<evidence type="ECO:0000256" key="10">
    <source>
        <dbReference type="ARBA" id="ARBA00025095"/>
    </source>
</evidence>
<evidence type="ECO:0000256" key="14">
    <source>
        <dbReference type="PROSITE-ProRule" id="PRU00267"/>
    </source>
</evidence>
<feature type="region of interest" description="Disordered" evidence="15">
    <location>
        <begin position="1"/>
        <end position="25"/>
    </location>
</feature>
<feature type="DNA-binding region" description="HMG box" evidence="14">
    <location>
        <begin position="479"/>
        <end position="547"/>
    </location>
</feature>
<feature type="domain" description="HMG box" evidence="16">
    <location>
        <begin position="479"/>
        <end position="547"/>
    </location>
</feature>
<dbReference type="Pfam" id="PF00505">
    <property type="entry name" value="HMG_box"/>
    <property type="match status" value="1"/>
</dbReference>
<dbReference type="PROSITE" id="PS50157">
    <property type="entry name" value="ZINC_FINGER_C2H2_2"/>
    <property type="match status" value="2"/>
</dbReference>
<dbReference type="SMART" id="SM00398">
    <property type="entry name" value="HMG"/>
    <property type="match status" value="1"/>
</dbReference>
<dbReference type="Pfam" id="PF08517">
    <property type="entry name" value="AXH"/>
    <property type="match status" value="1"/>
</dbReference>
<dbReference type="Gene3D" id="3.30.160.60">
    <property type="entry name" value="Classic Zinc Finger"/>
    <property type="match status" value="1"/>
</dbReference>
<evidence type="ECO:0000256" key="11">
    <source>
        <dbReference type="ARBA" id="ARBA00030026"/>
    </source>
</evidence>
<dbReference type="InterPro" id="IPR009071">
    <property type="entry name" value="HMG_box_dom"/>
</dbReference>
<evidence type="ECO:0000256" key="12">
    <source>
        <dbReference type="ARBA" id="ARBA00030708"/>
    </source>
</evidence>
<dbReference type="PROSITE" id="PS50213">
    <property type="entry name" value="FAS1"/>
    <property type="match status" value="2"/>
</dbReference>
<feature type="compositionally biased region" description="Polar residues" evidence="15">
    <location>
        <begin position="245"/>
        <end position="264"/>
    </location>
</feature>
<dbReference type="InterPro" id="IPR013087">
    <property type="entry name" value="Znf_C2H2_type"/>
</dbReference>
<dbReference type="SUPFAM" id="SSF57667">
    <property type="entry name" value="beta-beta-alpha zinc fingers"/>
    <property type="match status" value="1"/>
</dbReference>
<name>A0ABM0GXI2_SACKO</name>
<dbReference type="Gene3D" id="1.10.30.10">
    <property type="entry name" value="High mobility group box domain"/>
    <property type="match status" value="1"/>
</dbReference>
<dbReference type="SMART" id="SM00554">
    <property type="entry name" value="FAS1"/>
    <property type="match status" value="2"/>
</dbReference>
<feature type="domain" description="C2H2-type" evidence="17">
    <location>
        <begin position="61"/>
        <end position="89"/>
    </location>
</feature>
<dbReference type="RefSeq" id="XP_002739523.1">
    <property type="nucleotide sequence ID" value="XM_002739477.1"/>
</dbReference>
<proteinExistence type="predicted"/>
<dbReference type="PROSITE" id="PS50118">
    <property type="entry name" value="HMG_BOX_2"/>
    <property type="match status" value="1"/>
</dbReference>
<evidence type="ECO:0000256" key="13">
    <source>
        <dbReference type="PROSITE-ProRule" id="PRU00042"/>
    </source>
</evidence>
<organism evidence="20 21">
    <name type="scientific">Saccoglossus kowalevskii</name>
    <name type="common">Acorn worm</name>
    <dbReference type="NCBI Taxonomy" id="10224"/>
    <lineage>
        <taxon>Eukaryota</taxon>
        <taxon>Metazoa</taxon>
        <taxon>Hemichordata</taxon>
        <taxon>Enteropneusta</taxon>
        <taxon>Harrimaniidae</taxon>
        <taxon>Saccoglossus</taxon>
    </lineage>
</organism>
<evidence type="ECO:0000259" key="16">
    <source>
        <dbReference type="PROSITE" id="PS50118"/>
    </source>
</evidence>
<comment type="subcellular location">
    <subcellularLocation>
        <location evidence="1">Nucleus</location>
    </subcellularLocation>
</comment>
<feature type="region of interest" description="Disordered" evidence="15">
    <location>
        <begin position="205"/>
        <end position="264"/>
    </location>
</feature>
<feature type="compositionally biased region" description="Polar residues" evidence="15">
    <location>
        <begin position="16"/>
        <end position="25"/>
    </location>
</feature>
<evidence type="ECO:0000259" key="17">
    <source>
        <dbReference type="PROSITE" id="PS50157"/>
    </source>
</evidence>
<dbReference type="CDD" id="cd21988">
    <property type="entry name" value="HMG-box_HBP1"/>
    <property type="match status" value="1"/>
</dbReference>
<dbReference type="SUPFAM" id="SSF47095">
    <property type="entry name" value="HMG-box"/>
    <property type="match status" value="1"/>
</dbReference>
<evidence type="ECO:0000256" key="1">
    <source>
        <dbReference type="ARBA" id="ARBA00004123"/>
    </source>
</evidence>
<dbReference type="InterPro" id="IPR036096">
    <property type="entry name" value="Ataxin_AXH_dom_sf"/>
</dbReference>
<dbReference type="Pfam" id="PF02469">
    <property type="entry name" value="Fasciclin"/>
    <property type="match status" value="2"/>
</dbReference>
<dbReference type="PANTHER" id="PTHR15499:SF3">
    <property type="entry name" value="HMG BOX-CONTAINING PROTEIN 1"/>
    <property type="match status" value="1"/>
</dbReference>
<dbReference type="InterPro" id="IPR000782">
    <property type="entry name" value="FAS1_domain"/>
</dbReference>
<gene>
    <name evidence="21" type="primary">LOC100375095</name>
</gene>
<dbReference type="InterPro" id="IPR003652">
    <property type="entry name" value="Ataxin_AXH_dom"/>
</dbReference>
<keyword evidence="13" id="KW-0862">Zinc</keyword>
<keyword evidence="6" id="KW-0805">Transcription regulation</keyword>
<evidence type="ECO:0000256" key="7">
    <source>
        <dbReference type="ARBA" id="ARBA00023125"/>
    </source>
</evidence>
<dbReference type="InterPro" id="IPR036236">
    <property type="entry name" value="Znf_C2H2_sf"/>
</dbReference>
<keyword evidence="7 14" id="KW-0238">DNA-binding</keyword>
<evidence type="ECO:0000256" key="9">
    <source>
        <dbReference type="ARBA" id="ARBA00023242"/>
    </source>
</evidence>